<evidence type="ECO:0000256" key="6">
    <source>
        <dbReference type="SAM" id="MobiDB-lite"/>
    </source>
</evidence>
<dbReference type="FunCoup" id="A0A1D6ME89">
    <property type="interactions" value="46"/>
</dbReference>
<dbReference type="InterPro" id="IPR008978">
    <property type="entry name" value="HSP20-like_chaperone"/>
</dbReference>
<evidence type="ECO:0000256" key="3">
    <source>
        <dbReference type="ARBA" id="ARBA00022821"/>
    </source>
</evidence>
<keyword evidence="2" id="KW-1003">Cell membrane</keyword>
<dbReference type="InParanoid" id="A0A1D6ME89"/>
<feature type="compositionally biased region" description="Basic and acidic residues" evidence="6">
    <location>
        <begin position="118"/>
        <end position="130"/>
    </location>
</feature>
<evidence type="ECO:0000256" key="7">
    <source>
        <dbReference type="SAM" id="Phobius"/>
    </source>
</evidence>
<evidence type="ECO:0000313" key="8">
    <source>
        <dbReference type="EMBL" id="AQK88965.1"/>
    </source>
</evidence>
<dbReference type="GO" id="GO:0006952">
    <property type="term" value="P:defense response"/>
    <property type="evidence" value="ECO:0007669"/>
    <property type="project" value="UniProtKB-KW"/>
</dbReference>
<dbReference type="PANTHER" id="PTHR43670">
    <property type="entry name" value="HEAT SHOCK PROTEIN 26"/>
    <property type="match status" value="1"/>
</dbReference>
<comment type="similarity">
    <text evidence="4 5">Belongs to the small heat shock protein (HSP20) family.</text>
</comment>
<keyword evidence="7" id="KW-0472">Membrane</keyword>
<feature type="region of interest" description="Disordered" evidence="6">
    <location>
        <begin position="111"/>
        <end position="244"/>
    </location>
</feature>
<accession>A0A1D6ME89</accession>
<organism evidence="8">
    <name type="scientific">Zea mays</name>
    <name type="common">Maize</name>
    <dbReference type="NCBI Taxonomy" id="4577"/>
    <lineage>
        <taxon>Eukaryota</taxon>
        <taxon>Viridiplantae</taxon>
        <taxon>Streptophyta</taxon>
        <taxon>Embryophyta</taxon>
        <taxon>Tracheophyta</taxon>
        <taxon>Spermatophyta</taxon>
        <taxon>Magnoliopsida</taxon>
        <taxon>Liliopsida</taxon>
        <taxon>Poales</taxon>
        <taxon>Poaceae</taxon>
        <taxon>PACMAD clade</taxon>
        <taxon>Panicoideae</taxon>
        <taxon>Andropogonodae</taxon>
        <taxon>Andropogoneae</taxon>
        <taxon>Tripsacinae</taxon>
        <taxon>Zea</taxon>
    </lineage>
</organism>
<evidence type="ECO:0000256" key="4">
    <source>
        <dbReference type="PROSITE-ProRule" id="PRU00285"/>
    </source>
</evidence>
<feature type="compositionally biased region" description="Basic and acidic residues" evidence="6">
    <location>
        <begin position="148"/>
        <end position="167"/>
    </location>
</feature>
<feature type="compositionally biased region" description="Basic and acidic residues" evidence="6">
    <location>
        <begin position="214"/>
        <end position="232"/>
    </location>
</feature>
<dbReference type="SMR" id="A0A1D6ME89"/>
<dbReference type="EMBL" id="CM000782">
    <property type="protein sequence ID" value="AQK88965.1"/>
    <property type="molecule type" value="Genomic_DNA"/>
</dbReference>
<reference evidence="8" key="1">
    <citation type="submission" date="2015-12" db="EMBL/GenBank/DDBJ databases">
        <title>Update maize B73 reference genome by single molecule sequencing technologies.</title>
        <authorList>
            <consortium name="Maize Genome Sequencing Project"/>
            <person name="Ware D."/>
        </authorList>
    </citation>
    <scope>NUCLEOTIDE SEQUENCE</scope>
    <source>
        <tissue evidence="8">Seedling</tissue>
    </source>
</reference>
<gene>
    <name evidence="8" type="ORF">ZEAMMB73_Zm00001d039169</name>
</gene>
<feature type="compositionally biased region" description="Low complexity" evidence="6">
    <location>
        <begin position="190"/>
        <end position="199"/>
    </location>
</feature>
<dbReference type="Gene3D" id="2.60.40.790">
    <property type="match status" value="1"/>
</dbReference>
<dbReference type="AlphaFoldDB" id="A0A1D6ME89"/>
<dbReference type="eggNOG" id="KOG0710">
    <property type="taxonomic scope" value="Eukaryota"/>
</dbReference>
<comment type="subcellular location">
    <subcellularLocation>
        <location evidence="1">Cell membrane</location>
        <topology evidence="1">Single-pass membrane protein</topology>
    </subcellularLocation>
</comment>
<sequence>MATAGSKQGGGSSKPPAAAGQELDPRYEWEENASSFILRIHLSEGFRKQDFRVQVDGAGRLTVRGQRSDAAAANANARHSRFNKVFQLPSTSNLDDIAGRFDLGVLTLTVPKRLPAPAKEDQQQAKKPEDADADAAAATKQVAGAKGAKSEPEQQHKEAAAKEDKPKAAAAAAAPAPAADTTAKEDKPKAAAAAPAPAADTKKQPETQANAESKATDPTESLAERRTEEERANANAAAAAEHQRKACRGFKERVAEELQGLAGSEWAEGLVETVKRNREVIAVAVAAFSLGVFVSSRLFSRSSRN</sequence>
<proteinExistence type="inferred from homology"/>
<feature type="compositionally biased region" description="Low complexity" evidence="6">
    <location>
        <begin position="168"/>
        <end position="181"/>
    </location>
</feature>
<feature type="transmembrane region" description="Helical" evidence="7">
    <location>
        <begin position="280"/>
        <end position="299"/>
    </location>
</feature>
<dbReference type="OMA" id="EWQESAT"/>
<dbReference type="Pfam" id="PF00011">
    <property type="entry name" value="HSP20"/>
    <property type="match status" value="1"/>
</dbReference>
<keyword evidence="3" id="KW-0611">Plant defense</keyword>
<dbReference type="PANTHER" id="PTHR43670:SF114">
    <property type="entry name" value="OS05G0592000 PROTEIN"/>
    <property type="match status" value="1"/>
</dbReference>
<evidence type="ECO:0000256" key="5">
    <source>
        <dbReference type="RuleBase" id="RU003616"/>
    </source>
</evidence>
<feature type="compositionally biased region" description="Low complexity" evidence="6">
    <location>
        <begin position="134"/>
        <end position="147"/>
    </location>
</feature>
<keyword evidence="7" id="KW-1133">Transmembrane helix</keyword>
<dbReference type="PaxDb" id="4577-GRMZM2G099626_P02"/>
<dbReference type="GO" id="GO:0005886">
    <property type="term" value="C:plasma membrane"/>
    <property type="evidence" value="ECO:0007669"/>
    <property type="project" value="UniProtKB-SubCell"/>
</dbReference>
<dbReference type="CDD" id="cd06464">
    <property type="entry name" value="ACD_sHsps-like"/>
    <property type="match status" value="1"/>
</dbReference>
<evidence type="ECO:0000256" key="2">
    <source>
        <dbReference type="ARBA" id="ARBA00022475"/>
    </source>
</evidence>
<protein>
    <submittedName>
        <fullName evidence="8">Cell envelope integrity inner membrane protein TolA</fullName>
    </submittedName>
</protein>
<keyword evidence="7" id="KW-0812">Transmembrane</keyword>
<feature type="region of interest" description="Disordered" evidence="6">
    <location>
        <begin position="1"/>
        <end position="25"/>
    </location>
</feature>
<dbReference type="PROSITE" id="PS01031">
    <property type="entry name" value="SHSP"/>
    <property type="match status" value="1"/>
</dbReference>
<dbReference type="SUPFAM" id="SSF49764">
    <property type="entry name" value="HSP20-like chaperones"/>
    <property type="match status" value="1"/>
</dbReference>
<name>A0A1D6ME89_MAIZE</name>
<evidence type="ECO:0000256" key="1">
    <source>
        <dbReference type="ARBA" id="ARBA00004162"/>
    </source>
</evidence>
<dbReference type="InterPro" id="IPR002068">
    <property type="entry name" value="A-crystallin/Hsp20_dom"/>
</dbReference>